<evidence type="ECO:0000256" key="1">
    <source>
        <dbReference type="ARBA" id="ARBA00007689"/>
    </source>
</evidence>
<organism evidence="3 4">
    <name type="scientific">Pseudonocardia broussonetiae</name>
    <dbReference type="NCBI Taxonomy" id="2736640"/>
    <lineage>
        <taxon>Bacteria</taxon>
        <taxon>Bacillati</taxon>
        <taxon>Actinomycetota</taxon>
        <taxon>Actinomycetes</taxon>
        <taxon>Pseudonocardiales</taxon>
        <taxon>Pseudonocardiaceae</taxon>
        <taxon>Pseudonocardia</taxon>
    </lineage>
</organism>
<dbReference type="SUPFAM" id="SSF54909">
    <property type="entry name" value="Dimeric alpha+beta barrel"/>
    <property type="match status" value="1"/>
</dbReference>
<dbReference type="Gene3D" id="3.30.70.1060">
    <property type="entry name" value="Dimeric alpha+beta barrel"/>
    <property type="match status" value="1"/>
</dbReference>
<dbReference type="PANTHER" id="PTHR37828:SF1">
    <property type="entry name" value="YCII-RELATED DOMAIN-CONTAINING PROTEIN"/>
    <property type="match status" value="1"/>
</dbReference>
<accession>A0A6M6JRR6</accession>
<sequence>MAFFTVVWKYTDDTELIDKARGPHGAHLKELIGAGSLRIAGPFEDGTGGILVLEVAGQEELKPLLDEDPYVAQGVVVDTQIYPFKPVLGALAG</sequence>
<dbReference type="RefSeq" id="WP_172167037.1">
    <property type="nucleotide sequence ID" value="NZ_CP053564.1"/>
</dbReference>
<evidence type="ECO:0000313" key="3">
    <source>
        <dbReference type="EMBL" id="QJY50020.1"/>
    </source>
</evidence>
<evidence type="ECO:0000313" key="4">
    <source>
        <dbReference type="Proteomes" id="UP000505377"/>
    </source>
</evidence>
<feature type="domain" description="YCII-related" evidence="2">
    <location>
        <begin position="5"/>
        <end position="85"/>
    </location>
</feature>
<dbReference type="EMBL" id="CP053564">
    <property type="protein sequence ID" value="QJY50020.1"/>
    <property type="molecule type" value="Genomic_DNA"/>
</dbReference>
<dbReference type="InterPro" id="IPR005545">
    <property type="entry name" value="YCII"/>
</dbReference>
<dbReference type="KEGG" id="pbro:HOP40_33165"/>
<reference evidence="3 4" key="1">
    <citation type="submission" date="2020-05" db="EMBL/GenBank/DDBJ databases">
        <authorList>
            <person name="Mo P."/>
        </authorList>
    </citation>
    <scope>NUCLEOTIDE SEQUENCE [LARGE SCALE GENOMIC DNA]</scope>
    <source>
        <strain evidence="3 4">Gen01</strain>
    </source>
</reference>
<dbReference type="Proteomes" id="UP000505377">
    <property type="component" value="Chromosome"/>
</dbReference>
<dbReference type="PANTHER" id="PTHR37828">
    <property type="entry name" value="GSR2449 PROTEIN"/>
    <property type="match status" value="1"/>
</dbReference>
<comment type="similarity">
    <text evidence="1">Belongs to the YciI family.</text>
</comment>
<protein>
    <recommendedName>
        <fullName evidence="2">YCII-related domain-containing protein</fullName>
    </recommendedName>
</protein>
<proteinExistence type="inferred from homology"/>
<keyword evidence="4" id="KW-1185">Reference proteome</keyword>
<dbReference type="InterPro" id="IPR011008">
    <property type="entry name" value="Dimeric_a/b-barrel"/>
</dbReference>
<dbReference type="AlphaFoldDB" id="A0A6M6JRR6"/>
<evidence type="ECO:0000259" key="2">
    <source>
        <dbReference type="Pfam" id="PF03795"/>
    </source>
</evidence>
<name>A0A6M6JRR6_9PSEU</name>
<dbReference type="Pfam" id="PF03795">
    <property type="entry name" value="YCII"/>
    <property type="match status" value="1"/>
</dbReference>
<gene>
    <name evidence="3" type="ORF">HOP40_33165</name>
</gene>